<dbReference type="GeneID" id="55602818"/>
<dbReference type="KEGG" id="vg:55602818"/>
<dbReference type="EMBL" id="KY653123">
    <property type="protein sequence ID" value="ARM68136.1"/>
    <property type="molecule type" value="Genomic_DNA"/>
</dbReference>
<keyword evidence="2" id="KW-1185">Reference proteome</keyword>
<protein>
    <submittedName>
        <fullName evidence="1">Uncharacterized protein</fullName>
    </submittedName>
</protein>
<dbReference type="RefSeq" id="YP_009832780.1">
    <property type="nucleotide sequence ID" value="NC_048657.1"/>
</dbReference>
<sequence length="69" mass="7712">MKLLVTLKDGSKKHVSDLKKIVFPGYEGIETVTKEEIETFFLDPTKTYVFVGSQTLSVEAGQILTVEFS</sequence>
<accession>A0A1W6JPK5</accession>
<proteinExistence type="predicted"/>
<evidence type="ECO:0000313" key="2">
    <source>
        <dbReference type="Proteomes" id="UP000222754"/>
    </source>
</evidence>
<name>A0A1W6JPK5_9CAUD</name>
<organism evidence="1 2">
    <name type="scientific">Staphylococcus phage IME1361_01</name>
    <dbReference type="NCBI Taxonomy" id="1965490"/>
    <lineage>
        <taxon>Viruses</taxon>
        <taxon>Duplodnaviria</taxon>
        <taxon>Heunggongvirae</taxon>
        <taxon>Uroviricota</taxon>
        <taxon>Caudoviricetes</taxon>
        <taxon>Bronfenbrennervirinae</taxon>
        <taxon>Biseptimavirus</taxon>
        <taxon>Biseptimavirus IME136101</taxon>
    </lineage>
</organism>
<evidence type="ECO:0000313" key="1">
    <source>
        <dbReference type="EMBL" id="ARM68136.1"/>
    </source>
</evidence>
<reference evidence="1 2" key="1">
    <citation type="submission" date="2017-02" db="EMBL/GenBank/DDBJ databases">
        <title>Analysis of active prophages from bacterial high-throughput sequencing data.</title>
        <authorList>
            <person name="Sun Q."/>
            <person name="Zhang X."/>
            <person name="Xing S."/>
            <person name="Tong Y.-G."/>
        </authorList>
    </citation>
    <scope>NUCLEOTIDE SEQUENCE [LARGE SCALE GENOMIC DNA]</scope>
</reference>
<dbReference type="Proteomes" id="UP000222754">
    <property type="component" value="Segment"/>
</dbReference>